<dbReference type="OMA" id="CWPPKQS"/>
<feature type="region of interest" description="Disordered" evidence="1">
    <location>
        <begin position="59"/>
        <end position="89"/>
    </location>
</feature>
<dbReference type="EMBL" id="CM001743">
    <property type="protein sequence ID" value="KJB24786.1"/>
    <property type="molecule type" value="Genomic_DNA"/>
</dbReference>
<dbReference type="Proteomes" id="UP000032304">
    <property type="component" value="Chromosome 4"/>
</dbReference>
<reference evidence="2 3" key="1">
    <citation type="journal article" date="2012" name="Nature">
        <title>Repeated polyploidization of Gossypium genomes and the evolution of spinnable cotton fibres.</title>
        <authorList>
            <person name="Paterson A.H."/>
            <person name="Wendel J.F."/>
            <person name="Gundlach H."/>
            <person name="Guo H."/>
            <person name="Jenkins J."/>
            <person name="Jin D."/>
            <person name="Llewellyn D."/>
            <person name="Showmaker K.C."/>
            <person name="Shu S."/>
            <person name="Udall J."/>
            <person name="Yoo M.J."/>
            <person name="Byers R."/>
            <person name="Chen W."/>
            <person name="Doron-Faigenboim A."/>
            <person name="Duke M.V."/>
            <person name="Gong L."/>
            <person name="Grimwood J."/>
            <person name="Grover C."/>
            <person name="Grupp K."/>
            <person name="Hu G."/>
            <person name="Lee T.H."/>
            <person name="Li J."/>
            <person name="Lin L."/>
            <person name="Liu T."/>
            <person name="Marler B.S."/>
            <person name="Page J.T."/>
            <person name="Roberts A.W."/>
            <person name="Romanel E."/>
            <person name="Sanders W.S."/>
            <person name="Szadkowski E."/>
            <person name="Tan X."/>
            <person name="Tang H."/>
            <person name="Xu C."/>
            <person name="Wang J."/>
            <person name="Wang Z."/>
            <person name="Zhang D."/>
            <person name="Zhang L."/>
            <person name="Ashrafi H."/>
            <person name="Bedon F."/>
            <person name="Bowers J.E."/>
            <person name="Brubaker C.L."/>
            <person name="Chee P.W."/>
            <person name="Das S."/>
            <person name="Gingle A.R."/>
            <person name="Haigler C.H."/>
            <person name="Harker D."/>
            <person name="Hoffmann L.V."/>
            <person name="Hovav R."/>
            <person name="Jones D.C."/>
            <person name="Lemke C."/>
            <person name="Mansoor S."/>
            <person name="ur Rahman M."/>
            <person name="Rainville L.N."/>
            <person name="Rambani A."/>
            <person name="Reddy U.K."/>
            <person name="Rong J.K."/>
            <person name="Saranga Y."/>
            <person name="Scheffler B.E."/>
            <person name="Scheffler J.A."/>
            <person name="Stelly D.M."/>
            <person name="Triplett B.A."/>
            <person name="Van Deynze A."/>
            <person name="Vaslin M.F."/>
            <person name="Waghmare V.N."/>
            <person name="Walford S.A."/>
            <person name="Wright R.J."/>
            <person name="Zaki E.A."/>
            <person name="Zhang T."/>
            <person name="Dennis E.S."/>
            <person name="Mayer K.F."/>
            <person name="Peterson D.G."/>
            <person name="Rokhsar D.S."/>
            <person name="Wang X."/>
            <person name="Schmutz J."/>
        </authorList>
    </citation>
    <scope>NUCLEOTIDE SEQUENCE [LARGE SCALE GENOMIC DNA]</scope>
</reference>
<keyword evidence="3" id="KW-1185">Reference proteome</keyword>
<feature type="compositionally biased region" description="Low complexity" evidence="1">
    <location>
        <begin position="61"/>
        <end position="75"/>
    </location>
</feature>
<proteinExistence type="predicted"/>
<protein>
    <submittedName>
        <fullName evidence="2">Uncharacterized protein</fullName>
    </submittedName>
</protein>
<evidence type="ECO:0000256" key="1">
    <source>
        <dbReference type="SAM" id="MobiDB-lite"/>
    </source>
</evidence>
<dbReference type="Gramene" id="KJB24786">
    <property type="protein sequence ID" value="KJB24786"/>
    <property type="gene ID" value="B456_004G160300"/>
</dbReference>
<gene>
    <name evidence="2" type="ORF">B456_004G160300</name>
</gene>
<sequence length="122" mass="13475">MQTYQKHKITGKCIDWPVQELESYCWPPKQSLVPYQSGSDDGSNSVQHSVPNLERYCTLDSSSSMQNSSSTASFSPNGSPVSQQNYTYPLDLHHSPENTCATPVSGSCVIDNENDLGLMVRQ</sequence>
<name>A0A0D2R5Q0_GOSRA</name>
<organism evidence="2 3">
    <name type="scientific">Gossypium raimondii</name>
    <name type="common">Peruvian cotton</name>
    <name type="synonym">Gossypium klotzschianum subsp. raimondii</name>
    <dbReference type="NCBI Taxonomy" id="29730"/>
    <lineage>
        <taxon>Eukaryota</taxon>
        <taxon>Viridiplantae</taxon>
        <taxon>Streptophyta</taxon>
        <taxon>Embryophyta</taxon>
        <taxon>Tracheophyta</taxon>
        <taxon>Spermatophyta</taxon>
        <taxon>Magnoliopsida</taxon>
        <taxon>eudicotyledons</taxon>
        <taxon>Gunneridae</taxon>
        <taxon>Pentapetalae</taxon>
        <taxon>rosids</taxon>
        <taxon>malvids</taxon>
        <taxon>Malvales</taxon>
        <taxon>Malvaceae</taxon>
        <taxon>Malvoideae</taxon>
        <taxon>Gossypium</taxon>
    </lineage>
</organism>
<feature type="compositionally biased region" description="Polar residues" evidence="1">
    <location>
        <begin position="76"/>
        <end position="87"/>
    </location>
</feature>
<accession>A0A0D2R5Q0</accession>
<evidence type="ECO:0000313" key="2">
    <source>
        <dbReference type="EMBL" id="KJB24786.1"/>
    </source>
</evidence>
<evidence type="ECO:0000313" key="3">
    <source>
        <dbReference type="Proteomes" id="UP000032304"/>
    </source>
</evidence>
<dbReference type="AlphaFoldDB" id="A0A0D2R5Q0"/>